<dbReference type="SMART" id="SM00365">
    <property type="entry name" value="LRR_SD22"/>
    <property type="match status" value="6"/>
</dbReference>
<reference evidence="6 7" key="1">
    <citation type="journal article" date="2010" name="Nature">
        <title>The Ectocarpus genome and the independent evolution of multicellularity in brown algae.</title>
        <authorList>
            <person name="Cock J.M."/>
            <person name="Sterck L."/>
            <person name="Rouze P."/>
            <person name="Scornet D."/>
            <person name="Allen A.E."/>
            <person name="Amoutzias G."/>
            <person name="Anthouard V."/>
            <person name="Artiguenave F."/>
            <person name="Aury J.M."/>
            <person name="Badger J.H."/>
            <person name="Beszteri B."/>
            <person name="Billiau K."/>
            <person name="Bonnet E."/>
            <person name="Bothwell J.H."/>
            <person name="Bowler C."/>
            <person name="Boyen C."/>
            <person name="Brownlee C."/>
            <person name="Carrano C.J."/>
            <person name="Charrier B."/>
            <person name="Cho G.Y."/>
            <person name="Coelho S.M."/>
            <person name="Collen J."/>
            <person name="Corre E."/>
            <person name="Da Silva C."/>
            <person name="Delage L."/>
            <person name="Delaroque N."/>
            <person name="Dittami S.M."/>
            <person name="Doulbeau S."/>
            <person name="Elias M."/>
            <person name="Farnham G."/>
            <person name="Gachon C.M."/>
            <person name="Gschloessl B."/>
            <person name="Heesch S."/>
            <person name="Jabbari K."/>
            <person name="Jubin C."/>
            <person name="Kawai H."/>
            <person name="Kimura K."/>
            <person name="Kloareg B."/>
            <person name="Kupper F.C."/>
            <person name="Lang D."/>
            <person name="Le Bail A."/>
            <person name="Leblanc C."/>
            <person name="Lerouge P."/>
            <person name="Lohr M."/>
            <person name="Lopez P.J."/>
            <person name="Martens C."/>
            <person name="Maumus F."/>
            <person name="Michel G."/>
            <person name="Miranda-Saavedra D."/>
            <person name="Morales J."/>
            <person name="Moreau H."/>
            <person name="Motomura T."/>
            <person name="Nagasato C."/>
            <person name="Napoli C.A."/>
            <person name="Nelson D.R."/>
            <person name="Nyvall-Collen P."/>
            <person name="Peters A.F."/>
            <person name="Pommier C."/>
            <person name="Potin P."/>
            <person name="Poulain J."/>
            <person name="Quesneville H."/>
            <person name="Read B."/>
            <person name="Rensing S.A."/>
            <person name="Ritter A."/>
            <person name="Rousvoal S."/>
            <person name="Samanta M."/>
            <person name="Samson G."/>
            <person name="Schroeder D.C."/>
            <person name="Segurens B."/>
            <person name="Strittmatter M."/>
            <person name="Tonon T."/>
            <person name="Tregear J.W."/>
            <person name="Valentin K."/>
            <person name="von Dassow P."/>
            <person name="Yamagishi T."/>
            <person name="Van de Peer Y."/>
            <person name="Wincker P."/>
        </authorList>
    </citation>
    <scope>NUCLEOTIDE SEQUENCE [LARGE SCALE GENOMIC DNA]</scope>
    <source>
        <strain evidence="7">Ec32 / CCAP1310/4</strain>
    </source>
</reference>
<dbReference type="PANTHER" id="PTHR48064:SF6">
    <property type="entry name" value="RECEPTOR-LIKE PROTEIN KINASE 2"/>
    <property type="match status" value="1"/>
</dbReference>
<evidence type="ECO:0000313" key="6">
    <source>
        <dbReference type="EMBL" id="CBJ25910.1"/>
    </source>
</evidence>
<dbReference type="OrthoDB" id="676979at2759"/>
<evidence type="ECO:0000259" key="5">
    <source>
        <dbReference type="PROSITE" id="PS50106"/>
    </source>
</evidence>
<dbReference type="EMBL" id="FN648214">
    <property type="protein sequence ID" value="CBJ25910.1"/>
    <property type="molecule type" value="Genomic_DNA"/>
</dbReference>
<evidence type="ECO:0000256" key="3">
    <source>
        <dbReference type="ARBA" id="ARBA00023136"/>
    </source>
</evidence>
<dbReference type="InterPro" id="IPR036034">
    <property type="entry name" value="PDZ_sf"/>
</dbReference>
<dbReference type="InterPro" id="IPR059179">
    <property type="entry name" value="MLKL-like_MCAfunc"/>
</dbReference>
<dbReference type="InterPro" id="IPR003591">
    <property type="entry name" value="Leu-rich_rpt_typical-subtyp"/>
</dbReference>
<evidence type="ECO:0000256" key="4">
    <source>
        <dbReference type="SAM" id="MobiDB-lite"/>
    </source>
</evidence>
<sequence>MHGMNDEEQLEQSHQDCLVRAHAVLVECQEFMRSFEDGKWMVKALKKDKHAETFQVLHESLTYIFQNLHLEIDYHSLKKQSAQAEMRDVAHVEDQLASVAANMEVLVFLRMPEKTISWKATVKLPRGLGHPPHTRMVPKGSMDKKRRTKDATGAIHPQARLTPGRPPKPGVNATAVQSVASKAVNGRALGPSLHIKPYSQSYGVGLAAGVMAGGWLADAGLASGASAGDGGAKRGEYEVSFGEGPMGMSLKNVDARAEVSKTEQGGAAAAAGVRPGDNVSGINGRIPLGYTQVMGTLPTTPRPVRICFTRGQGSTISPGGPGKKSHASTWASNAVTAGVHHPAGDKGVLLEIYAQASLSSTTWVRSQGWDELPPPETEDCAQAEGTTKENRSGSDIGLERWSGVRIGRKNKVVEIRLPGNGMVGVLPASTGSLDELRILELRENRLEGNIPESLRYLQKLTKVDLAHNLLEGSVPGGDARWIGSMSVLLLQYNKLSGHIPSTLGRLVNLTQLDLSFNQLSGNIPSELSNARALEVLSLCNNVLIGPVPESFGGLTNLKVLNASNNKLAGPLPQGLGRLTRLEVLSLQHNLLNGSIPDDTLSSDSLVFVDVSFNALEGKIPNSVGACSTNLTYLDMSRNSLSGELPSNIGGACKLKKLNLEKNSIGGALPTSLAECKALEDLNISNNQLMGPLVHIPWANLENLEHLLLGNNKLEGTLPASFGSLKALVSLDCSKNQLAGNIPREYHNLQSLKLLDLSGNKIAAGLLQRGSSFRDKRTLKKKLSECDVRF</sequence>
<dbReference type="AlphaFoldDB" id="D7FML3"/>
<accession>D7FML3</accession>
<keyword evidence="2" id="KW-0677">Repeat</keyword>
<dbReference type="InterPro" id="IPR053038">
    <property type="entry name" value="RLP_Defense"/>
</dbReference>
<evidence type="ECO:0000256" key="1">
    <source>
        <dbReference type="ARBA" id="ARBA00022614"/>
    </source>
</evidence>
<dbReference type="CDD" id="cd21037">
    <property type="entry name" value="MLKL_NTD"/>
    <property type="match status" value="1"/>
</dbReference>
<dbReference type="Pfam" id="PF00560">
    <property type="entry name" value="LRR_1"/>
    <property type="match status" value="5"/>
</dbReference>
<dbReference type="eggNOG" id="ENOG502QRJ8">
    <property type="taxonomic scope" value="Eukaryota"/>
</dbReference>
<dbReference type="InterPro" id="IPR032675">
    <property type="entry name" value="LRR_dom_sf"/>
</dbReference>
<dbReference type="InterPro" id="IPR036537">
    <property type="entry name" value="Adaptor_Cbl_N_dom_sf"/>
</dbReference>
<dbReference type="InParanoid" id="D7FML3"/>
<evidence type="ECO:0000313" key="7">
    <source>
        <dbReference type="Proteomes" id="UP000002630"/>
    </source>
</evidence>
<dbReference type="GO" id="GO:0007166">
    <property type="term" value="P:cell surface receptor signaling pathway"/>
    <property type="evidence" value="ECO:0007669"/>
    <property type="project" value="InterPro"/>
</dbReference>
<protein>
    <submittedName>
        <fullName evidence="6">Leucine Rich Repeat Receptor</fullName>
    </submittedName>
</protein>
<keyword evidence="7" id="KW-1185">Reference proteome</keyword>
<keyword evidence="6" id="KW-0675">Receptor</keyword>
<evidence type="ECO:0000256" key="2">
    <source>
        <dbReference type="ARBA" id="ARBA00022737"/>
    </source>
</evidence>
<dbReference type="SMART" id="SM00369">
    <property type="entry name" value="LRR_TYP"/>
    <property type="match status" value="7"/>
</dbReference>
<dbReference type="Gene3D" id="1.20.930.20">
    <property type="entry name" value="Adaptor protein Cbl, N-terminal domain"/>
    <property type="match status" value="1"/>
</dbReference>
<dbReference type="FunFam" id="3.80.10.10:FF:000095">
    <property type="entry name" value="LRR receptor-like serine/threonine-protein kinase GSO1"/>
    <property type="match status" value="1"/>
</dbReference>
<dbReference type="Pfam" id="PF00595">
    <property type="entry name" value="PDZ"/>
    <property type="match status" value="1"/>
</dbReference>
<dbReference type="PRINTS" id="PR00019">
    <property type="entry name" value="LEURICHRPT"/>
</dbReference>
<organism evidence="6 7">
    <name type="scientific">Ectocarpus siliculosus</name>
    <name type="common">Brown alga</name>
    <name type="synonym">Conferva siliculosa</name>
    <dbReference type="NCBI Taxonomy" id="2880"/>
    <lineage>
        <taxon>Eukaryota</taxon>
        <taxon>Sar</taxon>
        <taxon>Stramenopiles</taxon>
        <taxon>Ochrophyta</taxon>
        <taxon>PX clade</taxon>
        <taxon>Phaeophyceae</taxon>
        <taxon>Ectocarpales</taxon>
        <taxon>Ectocarpaceae</taxon>
        <taxon>Ectocarpus</taxon>
    </lineage>
</organism>
<dbReference type="SUPFAM" id="SSF50156">
    <property type="entry name" value="PDZ domain-like"/>
    <property type="match status" value="1"/>
</dbReference>
<dbReference type="Pfam" id="PF13855">
    <property type="entry name" value="LRR_8"/>
    <property type="match status" value="1"/>
</dbReference>
<dbReference type="SUPFAM" id="SSF52058">
    <property type="entry name" value="L domain-like"/>
    <property type="match status" value="2"/>
</dbReference>
<keyword evidence="1" id="KW-0433">Leucine-rich repeat</keyword>
<dbReference type="Gene3D" id="3.80.10.10">
    <property type="entry name" value="Ribonuclease Inhibitor"/>
    <property type="match status" value="3"/>
</dbReference>
<dbReference type="EMBL" id="FN649749">
    <property type="protein sequence ID" value="CBJ25910.1"/>
    <property type="molecule type" value="Genomic_DNA"/>
</dbReference>
<feature type="region of interest" description="Disordered" evidence="4">
    <location>
        <begin position="365"/>
        <end position="394"/>
    </location>
</feature>
<dbReference type="PROSITE" id="PS50106">
    <property type="entry name" value="PDZ"/>
    <property type="match status" value="1"/>
</dbReference>
<dbReference type="PANTHER" id="PTHR48064">
    <property type="entry name" value="OS01G0750400 PROTEIN"/>
    <property type="match status" value="1"/>
</dbReference>
<dbReference type="SMART" id="SM00228">
    <property type="entry name" value="PDZ"/>
    <property type="match status" value="1"/>
</dbReference>
<dbReference type="InterPro" id="IPR001611">
    <property type="entry name" value="Leu-rich_rpt"/>
</dbReference>
<keyword evidence="3" id="KW-0472">Membrane</keyword>
<dbReference type="Proteomes" id="UP000002630">
    <property type="component" value="Linkage Group LG24"/>
</dbReference>
<feature type="domain" description="PDZ" evidence="5">
    <location>
        <begin position="243"/>
        <end position="312"/>
    </location>
</feature>
<dbReference type="InterPro" id="IPR001478">
    <property type="entry name" value="PDZ"/>
</dbReference>
<name>D7FML3_ECTSI</name>
<feature type="region of interest" description="Disordered" evidence="4">
    <location>
        <begin position="127"/>
        <end position="172"/>
    </location>
</feature>
<gene>
    <name evidence="6" type="primary">LRR-R</name>
    <name evidence="6" type="ORF">Esi_0017_0107</name>
</gene>
<proteinExistence type="predicted"/>